<dbReference type="Pfam" id="PF07731">
    <property type="entry name" value="Cu-oxidase_2"/>
    <property type="match status" value="1"/>
</dbReference>
<name>A0ABV9CJA0_9ACTN</name>
<feature type="region of interest" description="Disordered" evidence="2">
    <location>
        <begin position="160"/>
        <end position="182"/>
    </location>
</feature>
<keyword evidence="5" id="KW-1185">Reference proteome</keyword>
<evidence type="ECO:0000313" key="5">
    <source>
        <dbReference type="Proteomes" id="UP001596004"/>
    </source>
</evidence>
<evidence type="ECO:0000256" key="1">
    <source>
        <dbReference type="ARBA" id="ARBA00010609"/>
    </source>
</evidence>
<dbReference type="RefSeq" id="WP_380842205.1">
    <property type="nucleotide sequence ID" value="NZ_JBHSFP010000013.1"/>
</dbReference>
<feature type="domain" description="Plastocyanin-like" evidence="3">
    <location>
        <begin position="554"/>
        <end position="650"/>
    </location>
</feature>
<evidence type="ECO:0000259" key="3">
    <source>
        <dbReference type="Pfam" id="PF07731"/>
    </source>
</evidence>
<dbReference type="PANTHER" id="PTHR48267">
    <property type="entry name" value="CUPREDOXIN SUPERFAMILY PROTEIN"/>
    <property type="match status" value="1"/>
</dbReference>
<dbReference type="InterPro" id="IPR008972">
    <property type="entry name" value="Cupredoxin"/>
</dbReference>
<accession>A0ABV9CJA0</accession>
<dbReference type="CDD" id="cd13844">
    <property type="entry name" value="CuRO_1_BOD_CotA_like"/>
    <property type="match status" value="1"/>
</dbReference>
<dbReference type="Gene3D" id="2.60.40.420">
    <property type="entry name" value="Cupredoxins - blue copper proteins"/>
    <property type="match status" value="3"/>
</dbReference>
<dbReference type="EMBL" id="JBHSFP010000013">
    <property type="protein sequence ID" value="MFC4533121.1"/>
    <property type="molecule type" value="Genomic_DNA"/>
</dbReference>
<dbReference type="SUPFAM" id="SSF49503">
    <property type="entry name" value="Cupredoxins"/>
    <property type="match status" value="3"/>
</dbReference>
<comment type="caution">
    <text evidence="4">The sequence shown here is derived from an EMBL/GenBank/DDBJ whole genome shotgun (WGS) entry which is preliminary data.</text>
</comment>
<dbReference type="InterPro" id="IPR006311">
    <property type="entry name" value="TAT_signal"/>
</dbReference>
<proteinExistence type="inferred from homology"/>
<dbReference type="CDD" id="cd13868">
    <property type="entry name" value="CuRO_2_CotA_like"/>
    <property type="match status" value="1"/>
</dbReference>
<dbReference type="InterPro" id="IPR045087">
    <property type="entry name" value="Cu-oxidase_fam"/>
</dbReference>
<dbReference type="PANTHER" id="PTHR48267:SF1">
    <property type="entry name" value="BILIRUBIN OXIDASE"/>
    <property type="match status" value="1"/>
</dbReference>
<evidence type="ECO:0000313" key="4">
    <source>
        <dbReference type="EMBL" id="MFC4533121.1"/>
    </source>
</evidence>
<sequence length="653" mass="71695">MTGAHVFGIHFDGGMMLTRREFLRNGASGAVLLVSGTIPYLGGAAAGLMNPASIAKYVTPLAIPPVMPSLASADGAGDRYVIGVRQFRQQILPPGNPPTTVWGYGSVHHPRTFSSPAFTLEATAGRPVQVEWVNELVDGGGNYLGHLLPVDPTLHWANPPGGRTGRDSRPTFTTTPGPYRGPVPIITHLHGGDSVDRYDGHPEAWYLPAARNLPAGYATEGRQYADFGAESVDRDGTRWHSGSAVFRYDNDQRPATMWYHDHTLGITRLNVYAGMAGFYLLRGGPDDLPPGVLPGPAAAERNDERTRHHEIPIVVQDRSFTADGSLLYPVSRNLFDRLPGPYIPHSDLPPIWNPEFFGDTMMVNGRTWPFLAVEPRRYRLRFLNGCNGRVLDMKLVTNPVARRPASPVLPFWQIGSDGGFLPKPVRLARLLLAPAERADVIVDFAAFPAGTKLYLINEAPDGPFRGDPRDRPADPATTGQVMKFVVRPLAGRDGTVPPDQLTLPSFTPVGTASRTRRVALLERNSAVVDNAGPVAALLGTMEGGVKARMWSDPITENPAVGATEVWEIHNFTKDAHPIHVHEVEFQVADRRPFNGTARPAEQSETGYKDTVIAYPNQITRIRMTFDRAGLYVWHCHVLEHEDNEMMRPYRIGD</sequence>
<gene>
    <name evidence="4" type="ORF">ACFO60_20305</name>
</gene>
<comment type="similarity">
    <text evidence="1">Belongs to the multicopper oxidase family.</text>
</comment>
<reference evidence="5" key="1">
    <citation type="journal article" date="2019" name="Int. J. Syst. Evol. Microbiol.">
        <title>The Global Catalogue of Microorganisms (GCM) 10K type strain sequencing project: providing services to taxonomists for standard genome sequencing and annotation.</title>
        <authorList>
            <consortium name="The Broad Institute Genomics Platform"/>
            <consortium name="The Broad Institute Genome Sequencing Center for Infectious Disease"/>
            <person name="Wu L."/>
            <person name="Ma J."/>
        </authorList>
    </citation>
    <scope>NUCLEOTIDE SEQUENCE [LARGE SCALE GENOMIC DNA]</scope>
    <source>
        <strain evidence="5">CGMCC 4.7132</strain>
    </source>
</reference>
<dbReference type="Proteomes" id="UP001596004">
    <property type="component" value="Unassembled WGS sequence"/>
</dbReference>
<dbReference type="PROSITE" id="PS51318">
    <property type="entry name" value="TAT"/>
    <property type="match status" value="1"/>
</dbReference>
<protein>
    <submittedName>
        <fullName evidence="4">Multicopper oxidase family protein</fullName>
    </submittedName>
</protein>
<evidence type="ECO:0000256" key="2">
    <source>
        <dbReference type="SAM" id="MobiDB-lite"/>
    </source>
</evidence>
<dbReference type="CDD" id="cd13891">
    <property type="entry name" value="CuRO_3_CotA_like"/>
    <property type="match status" value="1"/>
</dbReference>
<dbReference type="InterPro" id="IPR011706">
    <property type="entry name" value="Cu-oxidase_C"/>
</dbReference>
<organism evidence="4 5">
    <name type="scientific">Sphaerisporangium dianthi</name>
    <dbReference type="NCBI Taxonomy" id="1436120"/>
    <lineage>
        <taxon>Bacteria</taxon>
        <taxon>Bacillati</taxon>
        <taxon>Actinomycetota</taxon>
        <taxon>Actinomycetes</taxon>
        <taxon>Streptosporangiales</taxon>
        <taxon>Streptosporangiaceae</taxon>
        <taxon>Sphaerisporangium</taxon>
    </lineage>
</organism>